<dbReference type="Proteomes" id="UP000187134">
    <property type="component" value="Unassembled WGS sequence"/>
</dbReference>
<dbReference type="OrthoDB" id="2623827at2"/>
<organism evidence="1 2">
    <name type="scientific">Paenibacillus amylolyticus</name>
    <dbReference type="NCBI Taxonomy" id="1451"/>
    <lineage>
        <taxon>Bacteria</taxon>
        <taxon>Bacillati</taxon>
        <taxon>Bacillota</taxon>
        <taxon>Bacilli</taxon>
        <taxon>Bacillales</taxon>
        <taxon>Paenibacillaceae</taxon>
        <taxon>Paenibacillus</taxon>
    </lineage>
</organism>
<dbReference type="EMBL" id="MRTJ01000006">
    <property type="protein sequence ID" value="OMF12815.1"/>
    <property type="molecule type" value="Genomic_DNA"/>
</dbReference>
<comment type="caution">
    <text evidence="1">The sequence shown here is derived from an EMBL/GenBank/DDBJ whole genome shotgun (WGS) entry which is preliminary data.</text>
</comment>
<dbReference type="RefSeq" id="WP_076332411.1">
    <property type="nucleotide sequence ID" value="NZ_MRTJ01000006.1"/>
</dbReference>
<evidence type="ECO:0000313" key="2">
    <source>
        <dbReference type="Proteomes" id="UP000187134"/>
    </source>
</evidence>
<dbReference type="AlphaFoldDB" id="A0A1R1BSJ6"/>
<accession>A0A1R1BSJ6</accession>
<gene>
    <name evidence="1" type="ORF">BK131_16340</name>
</gene>
<reference evidence="1 2" key="1">
    <citation type="submission" date="2016-11" db="EMBL/GenBank/DDBJ databases">
        <title>Paenibacillus species isolates.</title>
        <authorList>
            <person name="Beno S.M."/>
        </authorList>
    </citation>
    <scope>NUCLEOTIDE SEQUENCE [LARGE SCALE GENOMIC DNA]</scope>
    <source>
        <strain evidence="1 2">FSL H8-0246</strain>
    </source>
</reference>
<proteinExistence type="predicted"/>
<sequence length="210" mass="24138">MSPKRKMNRFFPLVMYLFVIAVCLGACSLGPNQGPAGEPKRTDEYTLNSERRDLNEWVTKRPESFQKDTPDDYILTATVDVSHESGVDRISYEILVNEARVPMDNVLQSFTLDPNMINRIDAGELFHSNVSNTHEISLGPDKEPLGLSLSRSYVLKPKAEIDSNILQRYADMYIKISYGPNDQRTEDYFYIQAEPSPRTNEYMKSWEIEK</sequence>
<name>A0A1R1BSJ6_PAEAM</name>
<evidence type="ECO:0000313" key="1">
    <source>
        <dbReference type="EMBL" id="OMF12815.1"/>
    </source>
</evidence>
<protein>
    <submittedName>
        <fullName evidence="1">Uncharacterized protein</fullName>
    </submittedName>
</protein>